<dbReference type="OrthoDB" id="8880842at2759"/>
<evidence type="ECO:0000256" key="15">
    <source>
        <dbReference type="SAM" id="MobiDB-lite"/>
    </source>
</evidence>
<evidence type="ECO:0000256" key="1">
    <source>
        <dbReference type="ARBA" id="ARBA00004498"/>
    </source>
</evidence>
<keyword evidence="4 14" id="KW-1003">Cell membrane</keyword>
<dbReference type="GO" id="GO:2000344">
    <property type="term" value="P:positive regulation of acrosome reaction"/>
    <property type="evidence" value="ECO:0007669"/>
    <property type="project" value="UniProtKB-UniRule"/>
</dbReference>
<dbReference type="EMBL" id="CM015725">
    <property type="protein sequence ID" value="KAF3699328.1"/>
    <property type="molecule type" value="Genomic_DNA"/>
</dbReference>
<dbReference type="AlphaFoldDB" id="A0A6G1QAM7"/>
<evidence type="ECO:0000256" key="12">
    <source>
        <dbReference type="ARBA" id="ARBA00023157"/>
    </source>
</evidence>
<dbReference type="Gene3D" id="2.60.40.3210">
    <property type="entry name" value="Zona pellucida, ZP-N domain"/>
    <property type="match status" value="1"/>
</dbReference>
<dbReference type="PANTHER" id="PTHR11576:SF2">
    <property type="entry name" value="ZONA PELLUCIDA SPERM-BINDING PROTEIN 3"/>
    <property type="match status" value="1"/>
</dbReference>
<dbReference type="FunFam" id="2.60.40.3210:FF:000001">
    <property type="entry name" value="Zona pellucida sperm-binding protein 3"/>
    <property type="match status" value="1"/>
</dbReference>
<feature type="chain" id="PRO_5041488796" description="Zona pellucida sperm-binding protein 3" evidence="14">
    <location>
        <begin position="29"/>
        <end position="452"/>
    </location>
</feature>
<keyword evidence="8" id="KW-0812">Transmembrane</keyword>
<feature type="region of interest" description="Disordered" evidence="15">
    <location>
        <begin position="429"/>
        <end position="452"/>
    </location>
</feature>
<evidence type="ECO:0000256" key="4">
    <source>
        <dbReference type="ARBA" id="ARBA00022475"/>
    </source>
</evidence>
<dbReference type="GO" id="GO:0035803">
    <property type="term" value="P:egg coat formation"/>
    <property type="evidence" value="ECO:0007669"/>
    <property type="project" value="UniProtKB-UniRule"/>
</dbReference>
<evidence type="ECO:0000259" key="16">
    <source>
        <dbReference type="PROSITE" id="PS51034"/>
    </source>
</evidence>
<gene>
    <name evidence="17" type="ORF">EXN66_Car015015</name>
</gene>
<keyword evidence="18" id="KW-1185">Reference proteome</keyword>
<dbReference type="PRINTS" id="PR00023">
    <property type="entry name" value="ZPELLUCIDA"/>
</dbReference>
<dbReference type="PANTHER" id="PTHR11576">
    <property type="entry name" value="ZONA PELLUCIDA SPERM-BINDING PROTEIN 3"/>
    <property type="match status" value="1"/>
</dbReference>
<comment type="subcellular location">
    <subcellularLocation>
        <location evidence="1">Secreted</location>
        <location evidence="1">Extracellular space</location>
        <location evidence="1">Extracellular matrix</location>
    </subcellularLocation>
    <subcellularLocation>
        <location evidence="14">Zona pellucida</location>
    </subcellularLocation>
    <subcellularLocation>
        <location evidence="14">Cell membrane</location>
        <topology evidence="14">Single-pass type I membrane protein</topology>
    </subcellularLocation>
</comment>
<dbReference type="Pfam" id="PF23344">
    <property type="entry name" value="ZP-N"/>
    <property type="match status" value="1"/>
</dbReference>
<feature type="domain" description="ZP" evidence="16">
    <location>
        <begin position="65"/>
        <end position="330"/>
    </location>
</feature>
<reference evidence="17 18" key="1">
    <citation type="submission" date="2019-02" db="EMBL/GenBank/DDBJ databases">
        <title>Opniocepnalus argus genome.</title>
        <authorList>
            <person name="Zhou C."/>
            <person name="Xiao S."/>
        </authorList>
    </citation>
    <scope>NUCLEOTIDE SEQUENCE [LARGE SCALE GENOMIC DNA]</scope>
    <source>
        <strain evidence="17">OARG1902GOOAL</strain>
        <tissue evidence="17">Muscle</tissue>
    </source>
</reference>
<dbReference type="GO" id="GO:0005886">
    <property type="term" value="C:plasma membrane"/>
    <property type="evidence" value="ECO:0007669"/>
    <property type="project" value="UniProtKB-SubCell"/>
</dbReference>
<keyword evidence="6 14" id="KW-0272">Extracellular matrix</keyword>
<evidence type="ECO:0000256" key="8">
    <source>
        <dbReference type="ARBA" id="ARBA00022692"/>
    </source>
</evidence>
<evidence type="ECO:0000256" key="2">
    <source>
        <dbReference type="ARBA" id="ARBA00006735"/>
    </source>
</evidence>
<evidence type="ECO:0000313" key="17">
    <source>
        <dbReference type="EMBL" id="KAF3699328.1"/>
    </source>
</evidence>
<dbReference type="GO" id="GO:0032190">
    <property type="term" value="F:acrosin binding"/>
    <property type="evidence" value="ECO:0007669"/>
    <property type="project" value="TreeGrafter"/>
</dbReference>
<dbReference type="Pfam" id="PF00100">
    <property type="entry name" value="Zona_pellucida"/>
    <property type="match status" value="1"/>
</dbReference>
<reference evidence="18" key="2">
    <citation type="submission" date="2019-02" db="EMBL/GenBank/DDBJ databases">
        <title>Opniocepnalus argus Var Kimnra genome.</title>
        <authorList>
            <person name="Zhou C."/>
            <person name="Xiao S."/>
        </authorList>
    </citation>
    <scope>NUCLEOTIDE SEQUENCE [LARGE SCALE GENOMIC DNA]</scope>
</reference>
<evidence type="ECO:0000256" key="11">
    <source>
        <dbReference type="ARBA" id="ARBA00023136"/>
    </source>
</evidence>
<sequence>MVRNLKKTSSWWVSALIIAVFTLELVSSEANSHRRTFSKIPPEASPLRQLETAELNVRPRPVVVKCNPDSMEVVVQADMFDTGLDVDGRHLQLGSDSDAEGSTCGAFPSGEAQFTIKAQLMHCGTKLSSTEEKIVYSNVLVYSPEPSSNGLLRLDGATVPVECHYEKNCAVNGVSLLPALVPFVSRAAVEDQIDFNLRLMNDQWRFERGSYTYFLGDPIHFEASAFIAKHIPLQVYVDHCVATATSNSEATLRYDFIENYGCLADAYLTNSSSHFLPRVEEHKLKFKLDAFRFYQESSNQVYITCYMKAVPVTLTVGSQNKACSLVERRWRSVDGNDHACRSCDIFSQVEEPLSTEAPKTTMSPKGSATTSQESLVQKRPEQDPVKYVQFRPGMYQSQFNKLPQTPVRLEKREAKMAKHTTQRGPVTVLSSNESVSRPTDSKAILPPMNKIT</sequence>
<keyword evidence="10" id="KW-1133">Transmembrane helix</keyword>
<keyword evidence="11" id="KW-0472">Membrane</keyword>
<evidence type="ECO:0000256" key="3">
    <source>
        <dbReference type="ARBA" id="ARBA00017980"/>
    </source>
</evidence>
<dbReference type="GO" id="GO:0035804">
    <property type="term" value="F:structural constituent of egg coat"/>
    <property type="evidence" value="ECO:0007669"/>
    <property type="project" value="UniProtKB-UniRule"/>
</dbReference>
<evidence type="ECO:0000256" key="13">
    <source>
        <dbReference type="ARBA" id="ARBA00023180"/>
    </source>
</evidence>
<comment type="domain">
    <text evidence="14">The ZP domain is involved in the polymerization of the ZP proteins to form the zona pellucida.</text>
</comment>
<dbReference type="InterPro" id="IPR001507">
    <property type="entry name" value="ZP_dom"/>
</dbReference>
<evidence type="ECO:0000313" key="18">
    <source>
        <dbReference type="Proteomes" id="UP000503349"/>
    </source>
</evidence>
<protein>
    <recommendedName>
        <fullName evidence="3 14">Zona pellucida sperm-binding protein 3</fullName>
    </recommendedName>
</protein>
<keyword evidence="7 14" id="KW-0165">Cleavage on pair of basic residues</keyword>
<feature type="compositionally biased region" description="Polar residues" evidence="15">
    <location>
        <begin position="357"/>
        <end position="375"/>
    </location>
</feature>
<keyword evidence="5 14" id="KW-0964">Secreted</keyword>
<feature type="signal peptide" evidence="14">
    <location>
        <begin position="1"/>
        <end position="28"/>
    </location>
</feature>
<dbReference type="PROSITE" id="PS51034">
    <property type="entry name" value="ZP_2"/>
    <property type="match status" value="1"/>
</dbReference>
<keyword evidence="13" id="KW-0325">Glycoprotein</keyword>
<keyword evidence="9 14" id="KW-0732">Signal</keyword>
<dbReference type="SMART" id="SM00241">
    <property type="entry name" value="ZP"/>
    <property type="match status" value="1"/>
</dbReference>
<name>A0A6G1QAM7_CHAAH</name>
<dbReference type="Proteomes" id="UP000503349">
    <property type="component" value="Chromosome 14"/>
</dbReference>
<comment type="similarity">
    <text evidence="2 14">Belongs to the ZP domain family. ZPC subfamily.</text>
</comment>
<dbReference type="FunFam" id="2.60.40.4100:FF:000002">
    <property type="entry name" value="Zona pellucida sperm-binding protein 3"/>
    <property type="match status" value="1"/>
</dbReference>
<keyword evidence="17" id="KW-0675">Receptor</keyword>
<feature type="region of interest" description="Disordered" evidence="15">
    <location>
        <begin position="354"/>
        <end position="382"/>
    </location>
</feature>
<evidence type="ECO:0000256" key="6">
    <source>
        <dbReference type="ARBA" id="ARBA00022530"/>
    </source>
</evidence>
<evidence type="ECO:0000256" key="7">
    <source>
        <dbReference type="ARBA" id="ARBA00022685"/>
    </source>
</evidence>
<dbReference type="GO" id="GO:0035805">
    <property type="term" value="C:egg coat"/>
    <property type="evidence" value="ECO:0007669"/>
    <property type="project" value="UniProtKB-SubCell"/>
</dbReference>
<dbReference type="InterPro" id="IPR042235">
    <property type="entry name" value="ZP-C_dom"/>
</dbReference>
<comment type="PTM">
    <text evidence="14">Proteolytically cleaved before the transmembrane segment to yield the secreted ectodomain incorporated in the zona pellucida.</text>
</comment>
<keyword evidence="12 14" id="KW-1015">Disulfide bond</keyword>
<dbReference type="Gene3D" id="2.60.40.4100">
    <property type="entry name" value="Zona pellucida, ZP-C domain"/>
    <property type="match status" value="1"/>
</dbReference>
<evidence type="ECO:0000256" key="5">
    <source>
        <dbReference type="ARBA" id="ARBA00022525"/>
    </source>
</evidence>
<dbReference type="GO" id="GO:0007339">
    <property type="term" value="P:binding of sperm to zona pellucida"/>
    <property type="evidence" value="ECO:0007669"/>
    <property type="project" value="UniProtKB-UniRule"/>
</dbReference>
<feature type="compositionally biased region" description="Polar residues" evidence="15">
    <location>
        <begin position="429"/>
        <end position="438"/>
    </location>
</feature>
<evidence type="ECO:0000256" key="10">
    <source>
        <dbReference type="ARBA" id="ARBA00022989"/>
    </source>
</evidence>
<accession>A0A6G1QAM7</accession>
<dbReference type="InterPro" id="IPR055356">
    <property type="entry name" value="ZP-N"/>
</dbReference>
<evidence type="ECO:0000256" key="14">
    <source>
        <dbReference type="RuleBase" id="RU367066"/>
    </source>
</evidence>
<dbReference type="InterPro" id="IPR048290">
    <property type="entry name" value="ZP_chr"/>
</dbReference>
<organism evidence="17 18">
    <name type="scientific">Channa argus</name>
    <name type="common">Northern snakehead</name>
    <name type="synonym">Ophicephalus argus</name>
    <dbReference type="NCBI Taxonomy" id="215402"/>
    <lineage>
        <taxon>Eukaryota</taxon>
        <taxon>Metazoa</taxon>
        <taxon>Chordata</taxon>
        <taxon>Craniata</taxon>
        <taxon>Vertebrata</taxon>
        <taxon>Euteleostomi</taxon>
        <taxon>Actinopterygii</taxon>
        <taxon>Neopterygii</taxon>
        <taxon>Teleostei</taxon>
        <taxon>Neoteleostei</taxon>
        <taxon>Acanthomorphata</taxon>
        <taxon>Anabantaria</taxon>
        <taxon>Anabantiformes</taxon>
        <taxon>Channoidei</taxon>
        <taxon>Channidae</taxon>
        <taxon>Channa</taxon>
    </lineage>
</organism>
<comment type="function">
    <text evidence="14">Component of the zona pellucida, an extracellular matrix surrounding oocytes which mediates sperm binding, induction of the acrosome reaction and prevents post-fertilization polyspermy. The zona pellucida is composed of 3 to 4 glycoproteins, ZP1, ZP2, ZP3, and ZP4. ZP3 is essential for sperm binding and zona matrix formation.</text>
</comment>
<evidence type="ECO:0000256" key="9">
    <source>
        <dbReference type="ARBA" id="ARBA00022729"/>
    </source>
</evidence>
<dbReference type="InterPro" id="IPR055355">
    <property type="entry name" value="ZP-C"/>
</dbReference>
<proteinExistence type="inferred from homology"/>